<dbReference type="InParanoid" id="G4THV2"/>
<evidence type="ECO:0000313" key="3">
    <source>
        <dbReference type="Proteomes" id="UP000007148"/>
    </source>
</evidence>
<proteinExistence type="predicted"/>
<dbReference type="EMBL" id="CAFZ01000098">
    <property type="protein sequence ID" value="CCA70883.1"/>
    <property type="molecule type" value="Genomic_DNA"/>
</dbReference>
<accession>G4THV2</accession>
<name>G4THV2_SERID</name>
<sequence length="132" mass="14587">MNHDILSLISLFPFLLLSLPPRSRHTRGCSLNYSLFRGLTNPRRANFDDLVQESVKSAGLLPHGRMLEVPARCSLANGHLSSMLWTCVGSFPAISRLNDGPTFAQGQWVRLLGGESALIEPAFVCEKGYNLF</sequence>
<keyword evidence="3" id="KW-1185">Reference proteome</keyword>
<feature type="signal peptide" evidence="1">
    <location>
        <begin position="1"/>
        <end position="18"/>
    </location>
</feature>
<evidence type="ECO:0000313" key="2">
    <source>
        <dbReference type="EMBL" id="CCA70883.1"/>
    </source>
</evidence>
<feature type="chain" id="PRO_5003468774" evidence="1">
    <location>
        <begin position="19"/>
        <end position="132"/>
    </location>
</feature>
<reference evidence="2 3" key="1">
    <citation type="journal article" date="2011" name="PLoS Pathog.">
        <title>Endophytic Life Strategies Decoded by Genome and Transcriptome Analyses of the Mutualistic Root Symbiont Piriformospora indica.</title>
        <authorList>
            <person name="Zuccaro A."/>
            <person name="Lahrmann U."/>
            <person name="Guldener U."/>
            <person name="Langen G."/>
            <person name="Pfiffi S."/>
            <person name="Biedenkopf D."/>
            <person name="Wong P."/>
            <person name="Samans B."/>
            <person name="Grimm C."/>
            <person name="Basiewicz M."/>
            <person name="Murat C."/>
            <person name="Martin F."/>
            <person name="Kogel K.H."/>
        </authorList>
    </citation>
    <scope>NUCLEOTIDE SEQUENCE [LARGE SCALE GENOMIC DNA]</scope>
    <source>
        <strain evidence="2 3">DSM 11827</strain>
    </source>
</reference>
<protein>
    <submittedName>
        <fullName evidence="2">Uncharacterized protein</fullName>
    </submittedName>
</protein>
<evidence type="ECO:0000256" key="1">
    <source>
        <dbReference type="SAM" id="SignalP"/>
    </source>
</evidence>
<dbReference type="HOGENOM" id="CLU_1917870_0_0_1"/>
<comment type="caution">
    <text evidence="2">The sequence shown here is derived from an EMBL/GenBank/DDBJ whole genome shotgun (WGS) entry which is preliminary data.</text>
</comment>
<dbReference type="AlphaFoldDB" id="G4THV2"/>
<keyword evidence="1" id="KW-0732">Signal</keyword>
<gene>
    <name evidence="2" type="ORF">PIIN_04819</name>
</gene>
<organism evidence="2 3">
    <name type="scientific">Serendipita indica (strain DSM 11827)</name>
    <name type="common">Root endophyte fungus</name>
    <name type="synonym">Piriformospora indica</name>
    <dbReference type="NCBI Taxonomy" id="1109443"/>
    <lineage>
        <taxon>Eukaryota</taxon>
        <taxon>Fungi</taxon>
        <taxon>Dikarya</taxon>
        <taxon>Basidiomycota</taxon>
        <taxon>Agaricomycotina</taxon>
        <taxon>Agaricomycetes</taxon>
        <taxon>Sebacinales</taxon>
        <taxon>Serendipitaceae</taxon>
        <taxon>Serendipita</taxon>
    </lineage>
</organism>
<dbReference type="Proteomes" id="UP000007148">
    <property type="component" value="Unassembled WGS sequence"/>
</dbReference>